<dbReference type="RefSeq" id="XP_064712311.1">
    <property type="nucleotide sequence ID" value="XM_064844451.1"/>
</dbReference>
<dbReference type="PANTHER" id="PTHR39150">
    <property type="entry name" value="54S RIBOSOMAL PROTEIN L28, MITOCHONDRIAL"/>
    <property type="match status" value="1"/>
</dbReference>
<keyword evidence="2" id="KW-1185">Reference proteome</keyword>
<reference evidence="1 2" key="1">
    <citation type="submission" date="2023-08" db="EMBL/GenBank/DDBJ databases">
        <title>Black Yeasts Isolated from many extreme environments.</title>
        <authorList>
            <person name="Coleine C."/>
            <person name="Stajich J.E."/>
            <person name="Selbmann L."/>
        </authorList>
    </citation>
    <scope>NUCLEOTIDE SEQUENCE [LARGE SCALE GENOMIC DNA]</scope>
    <source>
        <strain evidence="1 2">CCFEE 5792</strain>
    </source>
</reference>
<gene>
    <name evidence="1" type="ORF">LTR84_000822</name>
</gene>
<comment type="caution">
    <text evidence="1">The sequence shown here is derived from an EMBL/GenBank/DDBJ whole genome shotgun (WGS) entry which is preliminary data.</text>
</comment>
<dbReference type="GeneID" id="89969044"/>
<dbReference type="GO" id="GO:0032543">
    <property type="term" value="P:mitochondrial translation"/>
    <property type="evidence" value="ECO:0007669"/>
    <property type="project" value="InterPro"/>
</dbReference>
<accession>A0AAV9NV53</accession>
<protein>
    <submittedName>
        <fullName evidence="1">Uncharacterized protein</fullName>
    </submittedName>
</protein>
<dbReference type="AlphaFoldDB" id="A0AAV9NV53"/>
<sequence>MHTTSLRSALANAFQIPLRPAATRQLYTQAALPMSRSNGQSLSSTPSSLAPALRSSFSTSAVRAAKKKGGRAKKDQRITLIRYFLYHPTTLQPRPLRFSRNRYLRHWTIHRAWNLYQAKLKNARQLELERQYNAMAAANEELRLGAGDGGRLFRKAQMKTGVWSIPERGGGVPIEYAKGLVEWVGSTGMGGVAAEGSVGKKAMIWDAAWKRF</sequence>
<evidence type="ECO:0000313" key="2">
    <source>
        <dbReference type="Proteomes" id="UP001358417"/>
    </source>
</evidence>
<name>A0AAV9NV53_9EURO</name>
<proteinExistence type="predicted"/>
<dbReference type="GO" id="GO:0005739">
    <property type="term" value="C:mitochondrion"/>
    <property type="evidence" value="ECO:0007669"/>
    <property type="project" value="GOC"/>
</dbReference>
<organism evidence="1 2">
    <name type="scientific">Exophiala bonariae</name>
    <dbReference type="NCBI Taxonomy" id="1690606"/>
    <lineage>
        <taxon>Eukaryota</taxon>
        <taxon>Fungi</taxon>
        <taxon>Dikarya</taxon>
        <taxon>Ascomycota</taxon>
        <taxon>Pezizomycotina</taxon>
        <taxon>Eurotiomycetes</taxon>
        <taxon>Chaetothyriomycetidae</taxon>
        <taxon>Chaetothyriales</taxon>
        <taxon>Herpotrichiellaceae</taxon>
        <taxon>Exophiala</taxon>
    </lineage>
</organism>
<dbReference type="Proteomes" id="UP001358417">
    <property type="component" value="Unassembled WGS sequence"/>
</dbReference>
<dbReference type="GO" id="GO:0003735">
    <property type="term" value="F:structural constituent of ribosome"/>
    <property type="evidence" value="ECO:0007669"/>
    <property type="project" value="InterPro"/>
</dbReference>
<dbReference type="EMBL" id="JAVRRD010000001">
    <property type="protein sequence ID" value="KAK5064987.1"/>
    <property type="molecule type" value="Genomic_DNA"/>
</dbReference>
<dbReference type="Gene3D" id="6.10.250.3440">
    <property type="match status" value="1"/>
</dbReference>
<evidence type="ECO:0000313" key="1">
    <source>
        <dbReference type="EMBL" id="KAK5064987.1"/>
    </source>
</evidence>
<dbReference type="InterPro" id="IPR042831">
    <property type="entry name" value="Ribosomal_mL40_fung"/>
</dbReference>
<dbReference type="PANTHER" id="PTHR39150:SF1">
    <property type="entry name" value="LARGE RIBOSOMAL SUBUNIT PROTEIN ML40"/>
    <property type="match status" value="1"/>
</dbReference>